<reference evidence="9" key="1">
    <citation type="submission" date="2018-06" db="EMBL/GenBank/DDBJ databases">
        <authorList>
            <person name="Zhirakovskaya E."/>
        </authorList>
    </citation>
    <scope>NUCLEOTIDE SEQUENCE</scope>
</reference>
<sequence>MVLYEFIIENEQTIRLSFFIGTLAIMALWEIIAPRRALSVSKALRWSNNLGLVFFNSFIVRLLFPAAAVGVAVFAAKHGWGLLNYYSIPFTLSIVLSIIAMDLIIYLQHVLVHAVPILWRVHRVHHADPDYDVTTGARFHTFEIILSMLIKFATIAVLGPPVVAVIIFEVVLNAMAMFNHANIGLPAPLDKALRWFIVTPDMHRVHHSVEDDEANSNFGFNLSCWDRLFGTYREQPRSGHQGMKIGIHAFTDVKHTNWITGMLAIPFMGKMSGYVINRRQWNHKVDHKDGE</sequence>
<dbReference type="GO" id="GO:0016020">
    <property type="term" value="C:membrane"/>
    <property type="evidence" value="ECO:0007669"/>
    <property type="project" value="GOC"/>
</dbReference>
<feature type="transmembrane region" description="Helical" evidence="7">
    <location>
        <begin position="53"/>
        <end position="76"/>
    </location>
</feature>
<keyword evidence="6 7" id="KW-0472">Membrane</keyword>
<keyword evidence="4" id="KW-0560">Oxidoreductase</keyword>
<dbReference type="GO" id="GO:0008610">
    <property type="term" value="P:lipid biosynthetic process"/>
    <property type="evidence" value="ECO:0007669"/>
    <property type="project" value="InterPro"/>
</dbReference>
<dbReference type="EMBL" id="UOFJ01000437">
    <property type="protein sequence ID" value="VAW69513.1"/>
    <property type="molecule type" value="Genomic_DNA"/>
</dbReference>
<gene>
    <name evidence="9" type="ORF">MNBD_GAMMA10-2736</name>
</gene>
<proteinExistence type="predicted"/>
<organism evidence="9">
    <name type="scientific">hydrothermal vent metagenome</name>
    <dbReference type="NCBI Taxonomy" id="652676"/>
    <lineage>
        <taxon>unclassified sequences</taxon>
        <taxon>metagenomes</taxon>
        <taxon>ecological metagenomes</taxon>
    </lineage>
</organism>
<feature type="domain" description="Fatty acid hydroxylase" evidence="8">
    <location>
        <begin position="95"/>
        <end position="231"/>
    </location>
</feature>
<evidence type="ECO:0000256" key="7">
    <source>
        <dbReference type="SAM" id="Phobius"/>
    </source>
</evidence>
<dbReference type="Pfam" id="PF04116">
    <property type="entry name" value="FA_hydroxylase"/>
    <property type="match status" value="1"/>
</dbReference>
<accession>A0A3B0XZC9</accession>
<dbReference type="GO" id="GO:0050479">
    <property type="term" value="F:glyceryl-ether monooxygenase activity"/>
    <property type="evidence" value="ECO:0007669"/>
    <property type="project" value="TreeGrafter"/>
</dbReference>
<comment type="subcellular location">
    <subcellularLocation>
        <location evidence="1">Endomembrane system</location>
        <topology evidence="1">Multi-pass membrane protein</topology>
    </subcellularLocation>
</comment>
<evidence type="ECO:0000313" key="9">
    <source>
        <dbReference type="EMBL" id="VAW69513.1"/>
    </source>
</evidence>
<evidence type="ECO:0000256" key="5">
    <source>
        <dbReference type="ARBA" id="ARBA00023098"/>
    </source>
</evidence>
<feature type="transmembrane region" description="Helical" evidence="7">
    <location>
        <begin position="12"/>
        <end position="32"/>
    </location>
</feature>
<dbReference type="GO" id="GO:0006643">
    <property type="term" value="P:membrane lipid metabolic process"/>
    <property type="evidence" value="ECO:0007669"/>
    <property type="project" value="TreeGrafter"/>
</dbReference>
<keyword evidence="5" id="KW-0443">Lipid metabolism</keyword>
<evidence type="ECO:0000256" key="4">
    <source>
        <dbReference type="ARBA" id="ARBA00023002"/>
    </source>
</evidence>
<dbReference type="GO" id="GO:0005506">
    <property type="term" value="F:iron ion binding"/>
    <property type="evidence" value="ECO:0007669"/>
    <property type="project" value="InterPro"/>
</dbReference>
<dbReference type="PANTHER" id="PTHR21624:SF1">
    <property type="entry name" value="ALKYLGLYCEROL MONOOXYGENASE"/>
    <property type="match status" value="1"/>
</dbReference>
<dbReference type="InterPro" id="IPR051689">
    <property type="entry name" value="Sterol_desaturase/TMEM195"/>
</dbReference>
<dbReference type="PANTHER" id="PTHR21624">
    <property type="entry name" value="STEROL DESATURASE-RELATED PROTEIN"/>
    <property type="match status" value="1"/>
</dbReference>
<evidence type="ECO:0000259" key="8">
    <source>
        <dbReference type="Pfam" id="PF04116"/>
    </source>
</evidence>
<evidence type="ECO:0000256" key="3">
    <source>
        <dbReference type="ARBA" id="ARBA00022989"/>
    </source>
</evidence>
<feature type="transmembrane region" description="Helical" evidence="7">
    <location>
        <begin position="148"/>
        <end position="172"/>
    </location>
</feature>
<evidence type="ECO:0000256" key="1">
    <source>
        <dbReference type="ARBA" id="ARBA00004127"/>
    </source>
</evidence>
<keyword evidence="3 7" id="KW-1133">Transmembrane helix</keyword>
<dbReference type="InterPro" id="IPR006694">
    <property type="entry name" value="Fatty_acid_hydroxylase"/>
</dbReference>
<name>A0A3B0XZC9_9ZZZZ</name>
<evidence type="ECO:0000256" key="6">
    <source>
        <dbReference type="ARBA" id="ARBA00023136"/>
    </source>
</evidence>
<dbReference type="AlphaFoldDB" id="A0A3B0XZC9"/>
<protein>
    <submittedName>
        <fullName evidence="9">Fatty acid hydroxylase family (Carotene hydroxylase/sterol desaturase)</fullName>
    </submittedName>
</protein>
<dbReference type="GO" id="GO:0005783">
    <property type="term" value="C:endoplasmic reticulum"/>
    <property type="evidence" value="ECO:0007669"/>
    <property type="project" value="TreeGrafter"/>
</dbReference>
<keyword evidence="2 7" id="KW-0812">Transmembrane</keyword>
<feature type="transmembrane region" description="Helical" evidence="7">
    <location>
        <begin position="88"/>
        <end position="107"/>
    </location>
</feature>
<evidence type="ECO:0000256" key="2">
    <source>
        <dbReference type="ARBA" id="ARBA00022692"/>
    </source>
</evidence>